<evidence type="ECO:0000256" key="6">
    <source>
        <dbReference type="ARBA" id="ARBA00022982"/>
    </source>
</evidence>
<dbReference type="GO" id="GO:0009055">
    <property type="term" value="F:electron transfer activity"/>
    <property type="evidence" value="ECO:0007669"/>
    <property type="project" value="InterPro"/>
</dbReference>
<dbReference type="InterPro" id="IPR014730">
    <property type="entry name" value="ETF_a/b_N"/>
</dbReference>
<dbReference type="Pfam" id="PF01012">
    <property type="entry name" value="ETF"/>
    <property type="match status" value="1"/>
</dbReference>
<feature type="binding site" evidence="8">
    <location>
        <begin position="238"/>
        <end position="239"/>
    </location>
    <ligand>
        <name>FAD</name>
        <dbReference type="ChEBI" id="CHEBI:57692"/>
    </ligand>
</feature>
<evidence type="ECO:0000256" key="8">
    <source>
        <dbReference type="PIRSR" id="PIRSR000089-1"/>
    </source>
</evidence>
<feature type="binding site" evidence="8">
    <location>
        <begin position="252"/>
        <end position="256"/>
    </location>
    <ligand>
        <name>FAD</name>
        <dbReference type="ChEBI" id="CHEBI:57692"/>
    </ligand>
</feature>
<keyword evidence="10" id="KW-1185">Reference proteome</keyword>
<dbReference type="PIRSF" id="PIRSF000089">
    <property type="entry name" value="Electra_flavoP_a"/>
    <property type="match status" value="1"/>
</dbReference>
<dbReference type="GO" id="GO:0050660">
    <property type="term" value="F:flavin adenine dinucleotide binding"/>
    <property type="evidence" value="ECO:0007669"/>
    <property type="project" value="InterPro"/>
</dbReference>
<reference evidence="10" key="1">
    <citation type="submission" date="2018-01" db="EMBL/GenBank/DDBJ databases">
        <authorList>
            <person name="Li J."/>
        </authorList>
    </citation>
    <scope>NUCLEOTIDE SEQUENCE [LARGE SCALE GENOMIC DNA]</scope>
    <source>
        <strain evidence="10">2184</strain>
    </source>
</reference>
<evidence type="ECO:0000256" key="5">
    <source>
        <dbReference type="ARBA" id="ARBA00022827"/>
    </source>
</evidence>
<accession>A0A2S0WCH8</accession>
<dbReference type="PANTHER" id="PTHR43153:SF1">
    <property type="entry name" value="ELECTRON TRANSFER FLAVOPROTEIN SUBUNIT ALPHA, MITOCHONDRIAL"/>
    <property type="match status" value="1"/>
</dbReference>
<comment type="subunit">
    <text evidence="2">Heterodimer of an alpha and a beta subunit.</text>
</comment>
<keyword evidence="6" id="KW-0249">Electron transport</keyword>
<organism evidence="9 10">
    <name type="scientific">Corynebacterium liangguodongii</name>
    <dbReference type="NCBI Taxonomy" id="2079535"/>
    <lineage>
        <taxon>Bacteria</taxon>
        <taxon>Bacillati</taxon>
        <taxon>Actinomycetota</taxon>
        <taxon>Actinomycetes</taxon>
        <taxon>Mycobacteriales</taxon>
        <taxon>Corynebacteriaceae</taxon>
        <taxon>Corynebacterium</taxon>
    </lineage>
</organism>
<comment type="function">
    <text evidence="7">The electron transfer flavoprotein serves as a specific electron acceptor for other dehydrogenases. It transfers the electrons to the main respiratory chain via ETF-ubiquinone oxidoreductase (ETF dehydrogenase).</text>
</comment>
<evidence type="ECO:0000256" key="1">
    <source>
        <dbReference type="ARBA" id="ARBA00005817"/>
    </source>
</evidence>
<dbReference type="PANTHER" id="PTHR43153">
    <property type="entry name" value="ELECTRON TRANSFER FLAVOPROTEIN ALPHA"/>
    <property type="match status" value="1"/>
</dbReference>
<dbReference type="PROSITE" id="PS00696">
    <property type="entry name" value="ETF_ALPHA"/>
    <property type="match status" value="1"/>
</dbReference>
<name>A0A2S0WCH8_9CORY</name>
<evidence type="ECO:0000256" key="4">
    <source>
        <dbReference type="ARBA" id="ARBA00022630"/>
    </source>
</evidence>
<dbReference type="InterPro" id="IPR014731">
    <property type="entry name" value="ETF_asu_C"/>
</dbReference>
<dbReference type="FunFam" id="3.40.50.1220:FF:000001">
    <property type="entry name" value="Electron transfer flavoprotein, alpha subunit"/>
    <property type="match status" value="1"/>
</dbReference>
<protein>
    <submittedName>
        <fullName evidence="9">Electron transfer flavoprotein subunit alpha</fullName>
    </submittedName>
</protein>
<dbReference type="Pfam" id="PF00766">
    <property type="entry name" value="ETF_alpha"/>
    <property type="match status" value="1"/>
</dbReference>
<keyword evidence="3" id="KW-0813">Transport</keyword>
<dbReference type="Gene3D" id="3.40.50.1220">
    <property type="entry name" value="TPP-binding domain"/>
    <property type="match status" value="1"/>
</dbReference>
<dbReference type="KEGG" id="clia:C3E79_02275"/>
<dbReference type="Gene3D" id="3.40.50.620">
    <property type="entry name" value="HUPs"/>
    <property type="match status" value="1"/>
</dbReference>
<evidence type="ECO:0000256" key="7">
    <source>
        <dbReference type="ARBA" id="ARBA00025649"/>
    </source>
</evidence>
<dbReference type="SUPFAM" id="SSF52402">
    <property type="entry name" value="Adenine nucleotide alpha hydrolases-like"/>
    <property type="match status" value="1"/>
</dbReference>
<evidence type="ECO:0000313" key="10">
    <source>
        <dbReference type="Proteomes" id="UP000244754"/>
    </source>
</evidence>
<proteinExistence type="inferred from homology"/>
<comment type="similarity">
    <text evidence="1">Belongs to the ETF alpha-subunit/FixB family.</text>
</comment>
<feature type="binding site" evidence="8">
    <location>
        <position position="212"/>
    </location>
    <ligand>
        <name>FAD</name>
        <dbReference type="ChEBI" id="CHEBI:57692"/>
    </ligand>
</feature>
<evidence type="ECO:0000313" key="9">
    <source>
        <dbReference type="EMBL" id="AWB83460.1"/>
    </source>
</evidence>
<feature type="binding site" evidence="8">
    <location>
        <position position="290"/>
    </location>
    <ligand>
        <name>FAD</name>
        <dbReference type="ChEBI" id="CHEBI:57692"/>
    </ligand>
</feature>
<dbReference type="SMART" id="SM00893">
    <property type="entry name" value="ETF"/>
    <property type="match status" value="1"/>
</dbReference>
<dbReference type="Proteomes" id="UP000244754">
    <property type="component" value="Chromosome"/>
</dbReference>
<gene>
    <name evidence="9" type="ORF">C3E79_02275</name>
</gene>
<dbReference type="EMBL" id="CP026948">
    <property type="protein sequence ID" value="AWB83460.1"/>
    <property type="molecule type" value="Genomic_DNA"/>
</dbReference>
<dbReference type="InterPro" id="IPR029035">
    <property type="entry name" value="DHS-like_NAD/FAD-binding_dom"/>
</dbReference>
<comment type="cofactor">
    <cofactor evidence="8">
        <name>FAD</name>
        <dbReference type="ChEBI" id="CHEBI:57692"/>
    </cofactor>
    <text evidence="8">Binds 1 FAD per dimer.</text>
</comment>
<dbReference type="AlphaFoldDB" id="A0A2S0WCH8"/>
<feature type="binding site" evidence="8">
    <location>
        <begin position="269"/>
        <end position="276"/>
    </location>
    <ligand>
        <name>FAD</name>
        <dbReference type="ChEBI" id="CHEBI:57692"/>
    </ligand>
</feature>
<dbReference type="OrthoDB" id="9770286at2"/>
<keyword evidence="4" id="KW-0285">Flavoprotein</keyword>
<sequence>MDQPAILVVVDRGSDGALAPSAAELIGAASLVGEPVALVGLCADEADDAVSEQLGGLGASRVLAARIDTTTLTVPLVDAAVAAEAHVSPAAIVCAHSIAGRDVAARLAVRLRRALNVDATALRRDELGLVTDHSAFGGTYQAVAASTHDAPVVTMRLGAVDHRAEPATPGVETLEVTASGARAATVTAVEAASADGSRPDLRSAPRVVSGGRALGSSEEFERIVGGLADALGAAVGASRAAVDAGYVAAAHQVGQTGVVISPQLYIALGISGAIQHLAGMQTADTIVAINKDPDSPIFQIADFGIVGDVFEVAPKLIDALQKRK</sequence>
<evidence type="ECO:0000256" key="2">
    <source>
        <dbReference type="ARBA" id="ARBA00011355"/>
    </source>
</evidence>
<dbReference type="SUPFAM" id="SSF52467">
    <property type="entry name" value="DHS-like NAD/FAD-binding domain"/>
    <property type="match status" value="1"/>
</dbReference>
<dbReference type="GO" id="GO:0033539">
    <property type="term" value="P:fatty acid beta-oxidation using acyl-CoA dehydrogenase"/>
    <property type="evidence" value="ECO:0007669"/>
    <property type="project" value="TreeGrafter"/>
</dbReference>
<dbReference type="InterPro" id="IPR001308">
    <property type="entry name" value="ETF_a/FixB"/>
</dbReference>
<keyword evidence="5 8" id="KW-0274">FAD</keyword>
<dbReference type="InterPro" id="IPR018206">
    <property type="entry name" value="ETF_asu_C_CS"/>
</dbReference>
<dbReference type="RefSeq" id="WP_108403450.1">
    <property type="nucleotide sequence ID" value="NZ_CP026948.1"/>
</dbReference>
<dbReference type="InterPro" id="IPR014729">
    <property type="entry name" value="Rossmann-like_a/b/a_fold"/>
</dbReference>
<evidence type="ECO:0000256" key="3">
    <source>
        <dbReference type="ARBA" id="ARBA00022448"/>
    </source>
</evidence>